<comment type="caution">
    <text evidence="1">The sequence shown here is derived from an EMBL/GenBank/DDBJ whole genome shotgun (WGS) entry which is preliminary data.</text>
</comment>
<dbReference type="Gene3D" id="3.40.50.300">
    <property type="entry name" value="P-loop containing nucleotide triphosphate hydrolases"/>
    <property type="match status" value="1"/>
</dbReference>
<evidence type="ECO:0008006" key="2">
    <source>
        <dbReference type="Google" id="ProtNLM"/>
    </source>
</evidence>
<organism evidence="1">
    <name type="scientific">marine sediment metagenome</name>
    <dbReference type="NCBI Taxonomy" id="412755"/>
    <lineage>
        <taxon>unclassified sequences</taxon>
        <taxon>metagenomes</taxon>
        <taxon>ecological metagenomes</taxon>
    </lineage>
</organism>
<accession>X1D1H6</accession>
<feature type="non-terminal residue" evidence="1">
    <location>
        <position position="1"/>
    </location>
</feature>
<reference evidence="1" key="1">
    <citation type="journal article" date="2014" name="Front. Microbiol.">
        <title>High frequency of phylogenetically diverse reductive dehalogenase-homologous genes in deep subseafloor sedimentary metagenomes.</title>
        <authorList>
            <person name="Kawai M."/>
            <person name="Futagami T."/>
            <person name="Toyoda A."/>
            <person name="Takaki Y."/>
            <person name="Nishi S."/>
            <person name="Hori S."/>
            <person name="Arai W."/>
            <person name="Tsubouchi T."/>
            <person name="Morono Y."/>
            <person name="Uchiyama I."/>
            <person name="Ito T."/>
            <person name="Fujiyama A."/>
            <person name="Inagaki F."/>
            <person name="Takami H."/>
        </authorList>
    </citation>
    <scope>NUCLEOTIDE SEQUENCE</scope>
    <source>
        <strain evidence="1">Expedition CK06-06</strain>
    </source>
</reference>
<feature type="non-terminal residue" evidence="1">
    <location>
        <position position="264"/>
    </location>
</feature>
<proteinExistence type="predicted"/>
<gene>
    <name evidence="1" type="ORF">S01H4_52610</name>
</gene>
<sequence>ALENIILLSQIKGDDPESFAAFYRILFGFTIPPHAYKWIEALYNARERERGIVIEAFRGSTKTTTLTIGFTAWRMGWNPECANLLVQVGDDIATDNSGAVASIIEFNPGFAAVFPHVKPDRQMGWGAQGYEVMRTDMDYVKWRKMNARRKDPSLLGVGYKSHDIIGKHPEGLLIIDDINDELNTASERELAKVRKILTDTIFPTKMEDTWTVFVGTPWVENDVLHYVSATGEYDHIKTPVYIKGDGKTIYTWPEKFPAELVDRR</sequence>
<protein>
    <recommendedName>
        <fullName evidence="2">Terminase large subunit gp17-like C-terminal domain-containing protein</fullName>
    </recommendedName>
</protein>
<evidence type="ECO:0000313" key="1">
    <source>
        <dbReference type="EMBL" id="GAH13967.1"/>
    </source>
</evidence>
<dbReference type="EMBL" id="BART01030083">
    <property type="protein sequence ID" value="GAH13967.1"/>
    <property type="molecule type" value="Genomic_DNA"/>
</dbReference>
<dbReference type="InterPro" id="IPR027417">
    <property type="entry name" value="P-loop_NTPase"/>
</dbReference>
<name>X1D1H6_9ZZZZ</name>
<dbReference type="AlphaFoldDB" id="X1D1H6"/>